<feature type="signal peptide" evidence="1">
    <location>
        <begin position="1"/>
        <end position="27"/>
    </location>
</feature>
<sequence>MRNVRRNLLAVLGAGALIVGAAGLAGAQGTPNATPRAAVNPVTASPYLYLGWGNPPDPASVMKATGIRAFTMAFVLSDGGCNPKWDGNRPITGGADQATIDKIRAAGGDVIVSFGGWSGNKLGEHCGNPNALAGAYLKVIDGLKLRAIDIDIENTEFTNPTVQDRVLGALRIVKQKNPAVRVVVTFGTTTTGPDGDGQRLIRRGAQLGAKVDVWSVMPFDFSGGGDMARYTETAVDGLHAQVKSAFGVSDDQAYRMIGLSSMNGRTDNAGETVTLANFRTILGYAQQHHLARFSFWSVNRDRPCGGGAGGDACSGTSQQPWDFTKVVARFTG</sequence>
<evidence type="ECO:0000259" key="2">
    <source>
        <dbReference type="PROSITE" id="PS51910"/>
    </source>
</evidence>
<dbReference type="EMBL" id="BJFL01000005">
    <property type="protein sequence ID" value="GDY30050.1"/>
    <property type="molecule type" value="Genomic_DNA"/>
</dbReference>
<name>A0A4D4J4L5_9PSEU</name>
<dbReference type="InterPro" id="IPR001223">
    <property type="entry name" value="Glyco_hydro18_cat"/>
</dbReference>
<evidence type="ECO:0000313" key="3">
    <source>
        <dbReference type="EMBL" id="GDY30050.1"/>
    </source>
</evidence>
<reference evidence="4" key="1">
    <citation type="submission" date="2019-04" db="EMBL/GenBank/DDBJ databases">
        <title>Draft genome sequence of Pseudonocardiaceae bacterium SL3-2-4.</title>
        <authorList>
            <person name="Ningsih F."/>
            <person name="Yokota A."/>
            <person name="Sakai Y."/>
            <person name="Nanatani K."/>
            <person name="Yabe S."/>
            <person name="Oetari A."/>
            <person name="Sjamsuridzal W."/>
        </authorList>
    </citation>
    <scope>NUCLEOTIDE SEQUENCE [LARGE SCALE GENOMIC DNA]</scope>
    <source>
        <strain evidence="4">SL3-2-4</strain>
    </source>
</reference>
<accession>A0A4D4J4L5</accession>
<dbReference type="SUPFAM" id="SSF51445">
    <property type="entry name" value="(Trans)glycosidases"/>
    <property type="match status" value="1"/>
</dbReference>
<proteinExistence type="predicted"/>
<dbReference type="PROSITE" id="PS51318">
    <property type="entry name" value="TAT"/>
    <property type="match status" value="1"/>
</dbReference>
<comment type="caution">
    <text evidence="3">The sequence shown here is derived from an EMBL/GenBank/DDBJ whole genome shotgun (WGS) entry which is preliminary data.</text>
</comment>
<dbReference type="Gene3D" id="3.20.20.80">
    <property type="entry name" value="Glycosidases"/>
    <property type="match status" value="1"/>
</dbReference>
<dbReference type="Proteomes" id="UP000298860">
    <property type="component" value="Unassembled WGS sequence"/>
</dbReference>
<organism evidence="3 4">
    <name type="scientific">Gandjariella thermophila</name>
    <dbReference type="NCBI Taxonomy" id="1931992"/>
    <lineage>
        <taxon>Bacteria</taxon>
        <taxon>Bacillati</taxon>
        <taxon>Actinomycetota</taxon>
        <taxon>Actinomycetes</taxon>
        <taxon>Pseudonocardiales</taxon>
        <taxon>Pseudonocardiaceae</taxon>
        <taxon>Gandjariella</taxon>
    </lineage>
</organism>
<dbReference type="OrthoDB" id="99456at2"/>
<dbReference type="PANTHER" id="PTHR42976">
    <property type="entry name" value="BIFUNCTIONAL CHITINASE/LYSOZYME-RELATED"/>
    <property type="match status" value="1"/>
</dbReference>
<evidence type="ECO:0000313" key="4">
    <source>
        <dbReference type="Proteomes" id="UP000298860"/>
    </source>
</evidence>
<gene>
    <name evidence="3" type="ORF">GTS_16830</name>
</gene>
<dbReference type="InterPro" id="IPR006311">
    <property type="entry name" value="TAT_signal"/>
</dbReference>
<dbReference type="InterPro" id="IPR017853">
    <property type="entry name" value="GH"/>
</dbReference>
<dbReference type="PROSITE" id="PS51910">
    <property type="entry name" value="GH18_2"/>
    <property type="match status" value="1"/>
</dbReference>
<dbReference type="GO" id="GO:0005975">
    <property type="term" value="P:carbohydrate metabolic process"/>
    <property type="evidence" value="ECO:0007669"/>
    <property type="project" value="InterPro"/>
</dbReference>
<dbReference type="InterPro" id="IPR052750">
    <property type="entry name" value="GH18_Chitinase"/>
</dbReference>
<dbReference type="AlphaFoldDB" id="A0A4D4J4L5"/>
<keyword evidence="1" id="KW-0732">Signal</keyword>
<keyword evidence="4" id="KW-1185">Reference proteome</keyword>
<protein>
    <submittedName>
        <fullName evidence="3">Chitinase</fullName>
    </submittedName>
</protein>
<dbReference type="PANTHER" id="PTHR42976:SF1">
    <property type="entry name" value="GH18 DOMAIN-CONTAINING PROTEIN-RELATED"/>
    <property type="match status" value="1"/>
</dbReference>
<dbReference type="RefSeq" id="WP_137813169.1">
    <property type="nucleotide sequence ID" value="NZ_BJFL01000005.1"/>
</dbReference>
<evidence type="ECO:0000256" key="1">
    <source>
        <dbReference type="SAM" id="SignalP"/>
    </source>
</evidence>
<feature type="chain" id="PRO_5020331184" evidence="1">
    <location>
        <begin position="28"/>
        <end position="332"/>
    </location>
</feature>
<dbReference type="CDD" id="cd06543">
    <property type="entry name" value="GH18_PF-ChiA-like"/>
    <property type="match status" value="1"/>
</dbReference>
<feature type="domain" description="GH18" evidence="2">
    <location>
        <begin position="41"/>
        <end position="332"/>
    </location>
</feature>